<evidence type="ECO:0000313" key="2">
    <source>
        <dbReference type="Proteomes" id="UP000199679"/>
    </source>
</evidence>
<keyword evidence="2" id="KW-1185">Reference proteome</keyword>
<name>A0A1H1VBV7_MUCMA</name>
<accession>A0A1H1VBV7</accession>
<dbReference type="RefSeq" id="WP_157682094.1">
    <property type="nucleotide sequence ID" value="NZ_LT629740.1"/>
</dbReference>
<evidence type="ECO:0000313" key="1">
    <source>
        <dbReference type="EMBL" id="SDS81876.1"/>
    </source>
</evidence>
<organism evidence="1 2">
    <name type="scientific">Mucilaginibacter mallensis</name>
    <dbReference type="NCBI Taxonomy" id="652787"/>
    <lineage>
        <taxon>Bacteria</taxon>
        <taxon>Pseudomonadati</taxon>
        <taxon>Bacteroidota</taxon>
        <taxon>Sphingobacteriia</taxon>
        <taxon>Sphingobacteriales</taxon>
        <taxon>Sphingobacteriaceae</taxon>
        <taxon>Mucilaginibacter</taxon>
    </lineage>
</organism>
<dbReference type="EMBL" id="LT629740">
    <property type="protein sequence ID" value="SDS81876.1"/>
    <property type="molecule type" value="Genomic_DNA"/>
</dbReference>
<gene>
    <name evidence="1" type="ORF">SAMN05216490_1876</name>
</gene>
<proteinExistence type="predicted"/>
<dbReference type="AlphaFoldDB" id="A0A1H1VBV7"/>
<protein>
    <submittedName>
        <fullName evidence="1">Uncharacterized protein</fullName>
    </submittedName>
</protein>
<dbReference type="OrthoDB" id="793810at2"/>
<reference evidence="1 2" key="1">
    <citation type="submission" date="2016-10" db="EMBL/GenBank/DDBJ databases">
        <authorList>
            <person name="de Groot N.N."/>
        </authorList>
    </citation>
    <scope>NUCLEOTIDE SEQUENCE [LARGE SCALE GENOMIC DNA]</scope>
    <source>
        <strain evidence="1 2">MP1X4</strain>
    </source>
</reference>
<dbReference type="Proteomes" id="UP000199679">
    <property type="component" value="Chromosome I"/>
</dbReference>
<sequence>MYLTLETKSTSELYLVRKGWFTREIELTDNTHSYGKIVYHRLSKRIATAITASNTWIFKRADNSYRYISVTDENGEIIGTANRDIFSRITTLSLQTGLVAKFHKPSIWSRHYVWESDDYGQIMHIYSYPFGLRNDINIDQSMAPASSILFLTFFGSYLVHLKRQRNNAIVSGLLYSLWGGRNLKRS</sequence>
<dbReference type="STRING" id="652787.SAMN05216490_1876"/>